<comment type="function">
    <text evidence="6">Subunit of the oligosaccharyl transferase (OST) complex that catalyzes the initial transfer of a defined glycan (Glc(3)Man(9)GlcNAc(2) in eukaryotes) from the lipid carrier dolichol-pyrophosphate to an asparagine residue within an Asn-X-Ser/Thr consensus motif in nascent polypeptide chains, the first step in protein N-glycosylation. N-glycosylation occurs cotranslationally and the complex associates with the Sec61 complex at the channel-forming translocon complex that mediates protein translocation across the endoplasmic reticulum (ER). All subunits are required for a maximal enzyme activity.</text>
</comment>
<name>A0A507FD14_9FUNG</name>
<comment type="caution">
    <text evidence="7">The sequence shown here is derived from an EMBL/GenBank/DDBJ whole genome shotgun (WGS) entry which is preliminary data.</text>
</comment>
<evidence type="ECO:0000256" key="1">
    <source>
        <dbReference type="ARBA" id="ARBA00004141"/>
    </source>
</evidence>
<dbReference type="AlphaFoldDB" id="A0A507FD14"/>
<dbReference type="Proteomes" id="UP000320333">
    <property type="component" value="Unassembled WGS sequence"/>
</dbReference>
<dbReference type="OrthoDB" id="18408at2759"/>
<evidence type="ECO:0000256" key="3">
    <source>
        <dbReference type="ARBA" id="ARBA00022692"/>
    </source>
</evidence>
<evidence type="ECO:0000256" key="2">
    <source>
        <dbReference type="ARBA" id="ARBA00009825"/>
    </source>
</evidence>
<evidence type="ECO:0000313" key="7">
    <source>
        <dbReference type="EMBL" id="TPX73467.1"/>
    </source>
</evidence>
<protein>
    <recommendedName>
        <fullName evidence="6">Dolichyl-diphosphooligosaccharide-protein glycosyltransferase subunit OST5</fullName>
    </recommendedName>
</protein>
<sequence length="82" mass="8713">MQDWSASNLAPFTSPVDPSLFVTLSFLLVGCGLGAASLLFVYELNVAKNARSIAYEMTLALPSSLFLGFGIVMLFSAIGIHV</sequence>
<dbReference type="Pfam" id="PF05251">
    <property type="entry name" value="Ost5"/>
    <property type="match status" value="1"/>
</dbReference>
<feature type="transmembrane region" description="Helical" evidence="6">
    <location>
        <begin position="20"/>
        <end position="42"/>
    </location>
</feature>
<proteinExistence type="inferred from homology"/>
<dbReference type="STRING" id="246404.A0A507FD14"/>
<reference evidence="7 8" key="1">
    <citation type="journal article" date="2019" name="Sci. Rep.">
        <title>Comparative genomics of chytrid fungi reveal insights into the obligate biotrophic and pathogenic lifestyle of Synchytrium endobioticum.</title>
        <authorList>
            <person name="van de Vossenberg B.T.L.H."/>
            <person name="Warris S."/>
            <person name="Nguyen H.D.T."/>
            <person name="van Gent-Pelzer M.P.E."/>
            <person name="Joly D.L."/>
            <person name="van de Geest H.C."/>
            <person name="Bonants P.J.M."/>
            <person name="Smith D.S."/>
            <person name="Levesque C.A."/>
            <person name="van der Lee T.A.J."/>
        </authorList>
    </citation>
    <scope>NUCLEOTIDE SEQUENCE [LARGE SCALE GENOMIC DNA]</scope>
    <source>
        <strain evidence="7 8">CBS 675.73</strain>
    </source>
</reference>
<feature type="transmembrane region" description="Helical" evidence="6">
    <location>
        <begin position="54"/>
        <end position="80"/>
    </location>
</feature>
<dbReference type="InterPro" id="IPR007915">
    <property type="entry name" value="TMEM258/Ost5"/>
</dbReference>
<dbReference type="PANTHER" id="PTHR13636">
    <property type="entry name" value="TRANSMEMBRANE PROTEIN 258"/>
    <property type="match status" value="1"/>
</dbReference>
<accession>A0A507FD14</accession>
<evidence type="ECO:0000256" key="4">
    <source>
        <dbReference type="ARBA" id="ARBA00022989"/>
    </source>
</evidence>
<evidence type="ECO:0000313" key="8">
    <source>
        <dbReference type="Proteomes" id="UP000320333"/>
    </source>
</evidence>
<comment type="subcellular location">
    <subcellularLocation>
        <location evidence="1 6">Membrane</location>
        <topology evidence="1 6">Multi-pass membrane protein</topology>
    </subcellularLocation>
</comment>
<dbReference type="GO" id="GO:0006487">
    <property type="term" value="P:protein N-linked glycosylation"/>
    <property type="evidence" value="ECO:0007669"/>
    <property type="project" value="UniProtKB-UniRule"/>
</dbReference>
<gene>
    <name evidence="7" type="ORF">CcCBS67573_g05262</name>
</gene>
<organism evidence="7 8">
    <name type="scientific">Chytriomyces confervae</name>
    <dbReference type="NCBI Taxonomy" id="246404"/>
    <lineage>
        <taxon>Eukaryota</taxon>
        <taxon>Fungi</taxon>
        <taxon>Fungi incertae sedis</taxon>
        <taxon>Chytridiomycota</taxon>
        <taxon>Chytridiomycota incertae sedis</taxon>
        <taxon>Chytridiomycetes</taxon>
        <taxon>Chytridiales</taxon>
        <taxon>Chytriomycetaceae</taxon>
        <taxon>Chytriomyces</taxon>
    </lineage>
</organism>
<evidence type="ECO:0000256" key="5">
    <source>
        <dbReference type="ARBA" id="ARBA00023136"/>
    </source>
</evidence>
<keyword evidence="5 6" id="KW-0472">Membrane</keyword>
<comment type="similarity">
    <text evidence="2 6">Belongs to the OST5 family.</text>
</comment>
<dbReference type="GO" id="GO:0008250">
    <property type="term" value="C:oligosaccharyltransferase complex"/>
    <property type="evidence" value="ECO:0007669"/>
    <property type="project" value="UniProtKB-UniRule"/>
</dbReference>
<dbReference type="EMBL" id="QEAP01000184">
    <property type="protein sequence ID" value="TPX73467.1"/>
    <property type="molecule type" value="Genomic_DNA"/>
</dbReference>
<keyword evidence="8" id="KW-1185">Reference proteome</keyword>
<evidence type="ECO:0000256" key="6">
    <source>
        <dbReference type="RuleBase" id="RU367008"/>
    </source>
</evidence>
<comment type="subunit">
    <text evidence="6">Component of the oligosaccharyltransferase (OST) complex.</text>
</comment>
<keyword evidence="4 6" id="KW-1133">Transmembrane helix</keyword>
<keyword evidence="3 6" id="KW-0812">Transmembrane</keyword>